<proteinExistence type="predicted"/>
<evidence type="ECO:0000256" key="1">
    <source>
        <dbReference type="SAM" id="Phobius"/>
    </source>
</evidence>
<evidence type="ECO:0000313" key="3">
    <source>
        <dbReference type="Proteomes" id="UP000076770"/>
    </source>
</evidence>
<keyword evidence="1" id="KW-0472">Membrane</keyword>
<sequence length="105" mass="12533">MKLILYIYILLLKTDLLTVIFIKYMQLYLNKTGAVQSYIYYHLYQKNEIPILKSNIIVIEPTGVYSTRPCQYFKERGVKVLLVSLAMERKGHKGKENRFLRRRKT</sequence>
<evidence type="ECO:0000313" key="2">
    <source>
        <dbReference type="EMBL" id="SAI85464.1"/>
    </source>
</evidence>
<dbReference type="EMBL" id="LT549890">
    <property type="protein sequence ID" value="SAI85464.1"/>
    <property type="molecule type" value="Genomic_DNA"/>
</dbReference>
<dbReference type="PATRIC" id="fig|2287.9.peg.2002"/>
<dbReference type="AlphaFoldDB" id="A0A157T229"/>
<accession>A0A157T229</accession>
<name>A0A157T229_SACSO</name>
<dbReference type="Proteomes" id="UP000076770">
    <property type="component" value="Chromosome i"/>
</dbReference>
<reference evidence="3" key="1">
    <citation type="submission" date="2016-04" db="EMBL/GenBank/DDBJ databases">
        <authorList>
            <person name="Shah S.A."/>
            <person name="Garrett R.A."/>
        </authorList>
    </citation>
    <scope>NUCLEOTIDE SEQUENCE [LARGE SCALE GENOMIC DNA]</scope>
    <source>
        <strain evidence="3">ATCC 35091 / DSM 1616 / JCM 8930 / NBRC 15331 / P1</strain>
    </source>
</reference>
<keyword evidence="1" id="KW-1133">Transmembrane helix</keyword>
<gene>
    <name evidence="2" type="ORF">SSOP1_1910</name>
</gene>
<protein>
    <submittedName>
        <fullName evidence="2">ORF1 in transposon ISC1229</fullName>
    </submittedName>
</protein>
<organism evidence="2 3">
    <name type="scientific">Saccharolobus solfataricus</name>
    <name type="common">Sulfolobus solfataricus</name>
    <dbReference type="NCBI Taxonomy" id="2287"/>
    <lineage>
        <taxon>Archaea</taxon>
        <taxon>Thermoproteota</taxon>
        <taxon>Thermoprotei</taxon>
        <taxon>Sulfolobales</taxon>
        <taxon>Sulfolobaceae</taxon>
        <taxon>Saccharolobus</taxon>
    </lineage>
</organism>
<keyword evidence="1" id="KW-0812">Transmembrane</keyword>
<feature type="transmembrane region" description="Helical" evidence="1">
    <location>
        <begin position="6"/>
        <end position="24"/>
    </location>
</feature>